<reference evidence="2 3" key="1">
    <citation type="submission" date="2018-12" db="EMBL/GenBank/DDBJ databases">
        <title>The whole draft genome of Aquabacterium sp. SJQ9.</title>
        <authorList>
            <person name="Sun L."/>
            <person name="Gao X."/>
            <person name="Chen W."/>
            <person name="Huang K."/>
        </authorList>
    </citation>
    <scope>NUCLEOTIDE SEQUENCE [LARGE SCALE GENOMIC DNA]</scope>
    <source>
        <strain evidence="2 3">SJQ9</strain>
    </source>
</reference>
<dbReference type="GO" id="GO:0016747">
    <property type="term" value="F:acyltransferase activity, transferring groups other than amino-acyl groups"/>
    <property type="evidence" value="ECO:0007669"/>
    <property type="project" value="TreeGrafter"/>
</dbReference>
<dbReference type="EMBL" id="RSED01000021">
    <property type="protein sequence ID" value="RRS02534.1"/>
    <property type="molecule type" value="Genomic_DNA"/>
</dbReference>
<dbReference type="PANTHER" id="PTHR31642">
    <property type="entry name" value="TRICHOTHECENE 3-O-ACETYLTRANSFERASE"/>
    <property type="match status" value="1"/>
</dbReference>
<comment type="caution">
    <text evidence="2">The sequence shown here is derived from an EMBL/GenBank/DDBJ whole genome shotgun (WGS) entry which is preliminary data.</text>
</comment>
<keyword evidence="1" id="KW-0808">Transferase</keyword>
<evidence type="ECO:0000313" key="3">
    <source>
        <dbReference type="Proteomes" id="UP000269265"/>
    </source>
</evidence>
<evidence type="ECO:0000313" key="2">
    <source>
        <dbReference type="EMBL" id="RRS02534.1"/>
    </source>
</evidence>
<dbReference type="AlphaFoldDB" id="A0A3R8T9A1"/>
<protein>
    <submittedName>
        <fullName evidence="2">Uncharacterized protein</fullName>
    </submittedName>
</protein>
<proteinExistence type="predicted"/>
<dbReference type="Pfam" id="PF02458">
    <property type="entry name" value="Transferase"/>
    <property type="match status" value="1"/>
</dbReference>
<dbReference type="InterPro" id="IPR023213">
    <property type="entry name" value="CAT-like_dom_sf"/>
</dbReference>
<dbReference type="SUPFAM" id="SSF52777">
    <property type="entry name" value="CoA-dependent acyltransferases"/>
    <property type="match status" value="1"/>
</dbReference>
<dbReference type="InterPro" id="IPR050317">
    <property type="entry name" value="Plant_Fungal_Acyltransferase"/>
</dbReference>
<sequence length="491" mass="54934">MPRTIPESRRAAGPPRPLFTGKARIHWANTGAGAGTRPLQSVAGTSVRVQPPSDMSAKISSRIVSTTLLRGGVCTASQRVSGIDIFTSHMGIPIVQVYPKGLDVAQLQRSLTTMLGKYPLLGGRMRKDAQGLPYIEGNDAGVRFRVHQCAGALPAYGPDRHLHPLLKGFHTPIYPWNIFKDSQPLFEVDVYQFDDGGAVLSNTAAHSVMDGTAYWGFMVDWAACARGEEVPDRPMEREQLIRLGEANLQTPYTRGYVYQMGFWDRVRQFAGLGWQHLVSIDKDVFRIPANTIEQWKQQARTEFPQADGATTAELVTAHCLKVLNPFWTHRRDRCLGHVIDLRYKRRLRVPRHFFGNALGHGEVMYTADELDQLSVAAIALKSRMPADSLTNDDLLGYLGLMERARQTKGILKLMMRSVGRTLDGGLVLNNCSHYPMYEIDFGTGRPSWHDATRVVFRMLMIIPTPEMDGGVDIHLTALKPELDAMRRLHKH</sequence>
<dbReference type="PANTHER" id="PTHR31642:SF310">
    <property type="entry name" value="FATTY ALCOHOL:CAFFEOYL-COA ACYLTRANSFERASE"/>
    <property type="match status" value="1"/>
</dbReference>
<dbReference type="Proteomes" id="UP000269265">
    <property type="component" value="Unassembled WGS sequence"/>
</dbReference>
<accession>A0A3R8T9A1</accession>
<name>A0A3R8T9A1_9BURK</name>
<dbReference type="Gene3D" id="3.30.559.10">
    <property type="entry name" value="Chloramphenicol acetyltransferase-like domain"/>
    <property type="match status" value="2"/>
</dbReference>
<gene>
    <name evidence="2" type="ORF">EIP75_20190</name>
</gene>
<evidence type="ECO:0000256" key="1">
    <source>
        <dbReference type="ARBA" id="ARBA00022679"/>
    </source>
</evidence>
<keyword evidence="3" id="KW-1185">Reference proteome</keyword>
<organism evidence="2 3">
    <name type="scientific">Aquabacterium soli</name>
    <dbReference type="NCBI Taxonomy" id="2493092"/>
    <lineage>
        <taxon>Bacteria</taxon>
        <taxon>Pseudomonadati</taxon>
        <taxon>Pseudomonadota</taxon>
        <taxon>Betaproteobacteria</taxon>
        <taxon>Burkholderiales</taxon>
        <taxon>Aquabacterium</taxon>
    </lineage>
</organism>